<reference evidence="14" key="1">
    <citation type="journal article" date="2017" name="Cell">
        <title>Insights into land plant evolution garnered from the Marchantia polymorpha genome.</title>
        <authorList>
            <person name="Bowman J.L."/>
            <person name="Kohchi T."/>
            <person name="Yamato K.T."/>
            <person name="Jenkins J."/>
            <person name="Shu S."/>
            <person name="Ishizaki K."/>
            <person name="Yamaoka S."/>
            <person name="Nishihama R."/>
            <person name="Nakamura Y."/>
            <person name="Berger F."/>
            <person name="Adam C."/>
            <person name="Aki S.S."/>
            <person name="Althoff F."/>
            <person name="Araki T."/>
            <person name="Arteaga-Vazquez M.A."/>
            <person name="Balasubrmanian S."/>
            <person name="Barry K."/>
            <person name="Bauer D."/>
            <person name="Boehm C.R."/>
            <person name="Briginshaw L."/>
            <person name="Caballero-Perez J."/>
            <person name="Catarino B."/>
            <person name="Chen F."/>
            <person name="Chiyoda S."/>
            <person name="Chovatia M."/>
            <person name="Davies K.M."/>
            <person name="Delmans M."/>
            <person name="Demura T."/>
            <person name="Dierschke T."/>
            <person name="Dolan L."/>
            <person name="Dorantes-Acosta A.E."/>
            <person name="Eklund D.M."/>
            <person name="Florent S.N."/>
            <person name="Flores-Sandoval E."/>
            <person name="Fujiyama A."/>
            <person name="Fukuzawa H."/>
            <person name="Galik B."/>
            <person name="Grimanelli D."/>
            <person name="Grimwood J."/>
            <person name="Grossniklaus U."/>
            <person name="Hamada T."/>
            <person name="Haseloff J."/>
            <person name="Hetherington A.J."/>
            <person name="Higo A."/>
            <person name="Hirakawa Y."/>
            <person name="Hundley H.N."/>
            <person name="Ikeda Y."/>
            <person name="Inoue K."/>
            <person name="Inoue S.I."/>
            <person name="Ishida S."/>
            <person name="Jia Q."/>
            <person name="Kakita M."/>
            <person name="Kanazawa T."/>
            <person name="Kawai Y."/>
            <person name="Kawashima T."/>
            <person name="Kennedy M."/>
            <person name="Kinose K."/>
            <person name="Kinoshita T."/>
            <person name="Kohara Y."/>
            <person name="Koide E."/>
            <person name="Komatsu K."/>
            <person name="Kopischke S."/>
            <person name="Kubo M."/>
            <person name="Kyozuka J."/>
            <person name="Lagercrantz U."/>
            <person name="Lin S.S."/>
            <person name="Lindquist E."/>
            <person name="Lipzen A.M."/>
            <person name="Lu C.W."/>
            <person name="De Luna E."/>
            <person name="Martienssen R.A."/>
            <person name="Minamino N."/>
            <person name="Mizutani M."/>
            <person name="Mizutani M."/>
            <person name="Mochizuki N."/>
            <person name="Monte I."/>
            <person name="Mosher R."/>
            <person name="Nagasaki H."/>
            <person name="Nakagami H."/>
            <person name="Naramoto S."/>
            <person name="Nishitani K."/>
            <person name="Ohtani M."/>
            <person name="Okamoto T."/>
            <person name="Okumura M."/>
            <person name="Phillips J."/>
            <person name="Pollak B."/>
            <person name="Reinders A."/>
            <person name="Rovekamp M."/>
            <person name="Sano R."/>
            <person name="Sawa S."/>
            <person name="Schmid M.W."/>
            <person name="Shirakawa M."/>
            <person name="Solano R."/>
            <person name="Spunde A."/>
            <person name="Suetsugu N."/>
            <person name="Sugano S."/>
            <person name="Sugiyama A."/>
            <person name="Sun R."/>
            <person name="Suzuki Y."/>
            <person name="Takenaka M."/>
            <person name="Takezawa D."/>
            <person name="Tomogane H."/>
            <person name="Tsuzuki M."/>
            <person name="Ueda T."/>
            <person name="Umeda M."/>
            <person name="Ward J.M."/>
            <person name="Watanabe Y."/>
            <person name="Yazaki K."/>
            <person name="Yokoyama R."/>
            <person name="Yoshitake Y."/>
            <person name="Yotsui I."/>
            <person name="Zachgo S."/>
            <person name="Schmutz J."/>
        </authorList>
    </citation>
    <scope>NUCLEOTIDE SEQUENCE [LARGE SCALE GENOMIC DNA]</scope>
    <source>
        <strain evidence="14">Tak-1</strain>
    </source>
</reference>
<dbReference type="Gene3D" id="3.40.1110.10">
    <property type="entry name" value="Calcium-transporting ATPase, cytoplasmic domain N"/>
    <property type="match status" value="1"/>
</dbReference>
<feature type="domain" description="HMA" evidence="12">
    <location>
        <begin position="278"/>
        <end position="344"/>
    </location>
</feature>
<dbReference type="NCBIfam" id="TIGR01494">
    <property type="entry name" value="ATPase_P-type"/>
    <property type="match status" value="1"/>
</dbReference>
<dbReference type="PRINTS" id="PR00119">
    <property type="entry name" value="CATATPASE"/>
</dbReference>
<keyword evidence="14" id="KW-1185">Reference proteome</keyword>
<feature type="transmembrane region" description="Helical" evidence="10">
    <location>
        <begin position="383"/>
        <end position="402"/>
    </location>
</feature>
<evidence type="ECO:0000256" key="11">
    <source>
        <dbReference type="SAM" id="MobiDB-lite"/>
    </source>
</evidence>
<dbReference type="FunFam" id="2.70.150.10:FF:000002">
    <property type="entry name" value="Copper-transporting ATPase 1, putative"/>
    <property type="match status" value="1"/>
</dbReference>
<keyword evidence="9 10" id="KW-0472">Membrane</keyword>
<dbReference type="Pfam" id="PF00122">
    <property type="entry name" value="E1-E2_ATPase"/>
    <property type="match status" value="1"/>
</dbReference>
<dbReference type="GO" id="GO:0016887">
    <property type="term" value="F:ATP hydrolysis activity"/>
    <property type="evidence" value="ECO:0007669"/>
    <property type="project" value="InterPro"/>
</dbReference>
<dbReference type="SFLD" id="SFLDS00003">
    <property type="entry name" value="Haloacid_Dehalogenase"/>
    <property type="match status" value="1"/>
</dbReference>
<dbReference type="InterPro" id="IPR023214">
    <property type="entry name" value="HAD_sf"/>
</dbReference>
<dbReference type="Gramene" id="Mp1g13140.1">
    <property type="protein sequence ID" value="Mp1g13140.1.cds"/>
    <property type="gene ID" value="Mp1g13140"/>
</dbReference>
<dbReference type="PANTHER" id="PTHR48085">
    <property type="entry name" value="CADMIUM/ZINC-TRANSPORTING ATPASE HMA2-RELATED"/>
    <property type="match status" value="1"/>
</dbReference>
<dbReference type="InterPro" id="IPR018303">
    <property type="entry name" value="ATPase_P-typ_P_site"/>
</dbReference>
<dbReference type="InterPro" id="IPR008250">
    <property type="entry name" value="ATPase_P-typ_transduc_dom_A_sf"/>
</dbReference>
<feature type="region of interest" description="Disordered" evidence="11">
    <location>
        <begin position="977"/>
        <end position="1080"/>
    </location>
</feature>
<dbReference type="InterPro" id="IPR044492">
    <property type="entry name" value="P_typ_ATPase_HD_dom"/>
</dbReference>
<dbReference type="CDD" id="cd00371">
    <property type="entry name" value="HMA"/>
    <property type="match status" value="1"/>
</dbReference>
<dbReference type="FunFam" id="3.30.70.100:FF:000022">
    <property type="entry name" value="Putative cadmium/zinc-transporting ATPase 3"/>
    <property type="match status" value="1"/>
</dbReference>
<sequence length="1251" mass="135077">MPGVTLELSELTSTPPKASPPKSGSPTPASTLAVRHNDGDHLLVFEGNGFSYLSVPPLISSPTEEEKRLCFLDHRREAWDPMSDMCCVRDTGHVHAHVHHGEITEDILLEQCMEEAGCALPMPWDLGSILTPISSGDDSDHEHQEGCGHNRIAHGDHFDWLIPLEDGSYVLSHAQETVEGGSQFIEHGRLVKVGESLGQLKRRPKQLVDLFTYEGPKRIGYESLPNAEADNINEKGIIAIVKSPSHGCMTLASPGAPLIQEEMVKLSIPRGFKGPGMTKTTFDVMGICCPSEVPLVKKILEPLPGVEEVAVNPTSKTVTVVHDPTIMADVQLVKILNEARLDATIHRRGVRRMTHRWPSPWAIGSGLLIIVAFFHYVWNPLKWVALGSVAVAAPPIIVRSLVALRRFVLDINCLMLIAVGGAIALGDYLEAGSIAFLFTIADWLESRSSDKAREAISTVADLAPQSAVLMDGQRVAVEDVSIGTLLAVKAGELIPIDGLVDSGKSSIDESNVTGESKPVEKTDGGLVWAGTMNLSGYITMRTTALAEDSAVARMVRLVEDAQNQHSHTEQIVEKIAKYYTPIIVVAALLVATIPWAVGVHNPKHWMYLALVLLVVACPCALVISTPVTTTCGIAQAARAGLIVRGGGYLEMLGKVNVVAMDKTGTLTEGHFRVLDVHSMDSTIDLKRILYWVACVENKSSHPLAPALVNYARLFGIEPTGDVTDFEIIPGEGVSALVDGQKVKIGNARLAAQFSGFQDIQSNEIVEQWSSQGATIGWVAVNERPLGIFGVADSLRPEAVEAVSDLKKMGVQVVMLTGDSDAAAAAAHRKIGEIDVYAQLLPEDKVNCVKDLKKRGVTAMVGDGINDAPALAVADVGLAMGVAGSAVAMETADVALMTNDLQKLVVAIKLGRNCRRKIIQNVFLSFFTKLTIIIIAAAGYPSLWAAVLADVGTCLVVIFNSMRLLNRKKGVVLPKFEAKSKHQHKNQGHHDHHDDLCNNEDHHVRQHHHQPGKHDDSHHDHQHVVGKKDPDHHHHHTGDSTDSHDHDHNHGYHRLGVKVPCWPRRQHSRERKERAGSSKKCCSGSKPVRRDLCGQDSGLSNMCCAEPGSENKGMSESRPSAARKCCSGAVSGTNCSSSHKTDSKGYNGKQTAPSIGLCCTGPELARKCCTELIAGGHDHHNHAQGRKVDILRALSIEESVALPPGCEDNIASTPRVVRRNSNCYSALNSGLQRSNNDSPTYSSDKVASGVNV</sequence>
<dbReference type="PRINTS" id="PR00120">
    <property type="entry name" value="HATPASE"/>
</dbReference>
<dbReference type="GO" id="GO:0016020">
    <property type="term" value="C:membrane"/>
    <property type="evidence" value="ECO:0000318"/>
    <property type="project" value="GO_Central"/>
</dbReference>
<dbReference type="InterPro" id="IPR027256">
    <property type="entry name" value="P-typ_ATPase_IB"/>
</dbReference>
<evidence type="ECO:0000256" key="1">
    <source>
        <dbReference type="ARBA" id="ARBA00004141"/>
    </source>
</evidence>
<keyword evidence="5 10" id="KW-0547">Nucleotide-binding</keyword>
<dbReference type="InterPro" id="IPR006121">
    <property type="entry name" value="HMA_dom"/>
</dbReference>
<dbReference type="EMBL" id="KZ772691">
    <property type="protein sequence ID" value="PTQ44661.1"/>
    <property type="molecule type" value="Genomic_DNA"/>
</dbReference>
<dbReference type="GO" id="GO:0055085">
    <property type="term" value="P:transmembrane transport"/>
    <property type="evidence" value="ECO:0000318"/>
    <property type="project" value="GO_Central"/>
</dbReference>
<feature type="compositionally biased region" description="Low complexity" evidence="11">
    <location>
        <begin position="12"/>
        <end position="31"/>
    </location>
</feature>
<evidence type="ECO:0000313" key="13">
    <source>
        <dbReference type="EMBL" id="PTQ44661.1"/>
    </source>
</evidence>
<evidence type="ECO:0000256" key="4">
    <source>
        <dbReference type="ARBA" id="ARBA00022723"/>
    </source>
</evidence>
<dbReference type="Gene3D" id="3.30.70.100">
    <property type="match status" value="1"/>
</dbReference>
<evidence type="ECO:0000256" key="3">
    <source>
        <dbReference type="ARBA" id="ARBA00022692"/>
    </source>
</evidence>
<dbReference type="GO" id="GO:0022857">
    <property type="term" value="F:transmembrane transporter activity"/>
    <property type="evidence" value="ECO:0000318"/>
    <property type="project" value="GO_Central"/>
</dbReference>
<dbReference type="InterPro" id="IPR051014">
    <property type="entry name" value="Cation_Transport_ATPase_IB"/>
</dbReference>
<dbReference type="SMR" id="A0A2R6XF21"/>
<name>A0A2R6XF21_MARPO</name>
<dbReference type="Gene3D" id="3.40.50.1000">
    <property type="entry name" value="HAD superfamily/HAD-like"/>
    <property type="match status" value="1"/>
</dbReference>
<evidence type="ECO:0000256" key="9">
    <source>
        <dbReference type="ARBA" id="ARBA00023136"/>
    </source>
</evidence>
<feature type="transmembrane region" description="Helical" evidence="10">
    <location>
        <begin position="604"/>
        <end position="623"/>
    </location>
</feature>
<dbReference type="SFLD" id="SFLDG00002">
    <property type="entry name" value="C1.7:_P-type_atpase_like"/>
    <property type="match status" value="1"/>
</dbReference>
<dbReference type="InterPro" id="IPR059000">
    <property type="entry name" value="ATPase_P-type_domA"/>
</dbReference>
<dbReference type="NCBIfam" id="TIGR01512">
    <property type="entry name" value="ATPase-IB2_Cd"/>
    <property type="match status" value="1"/>
</dbReference>
<protein>
    <recommendedName>
        <fullName evidence="12">HMA domain-containing protein</fullName>
    </recommendedName>
</protein>
<dbReference type="Proteomes" id="UP000244005">
    <property type="component" value="Unassembled WGS sequence"/>
</dbReference>
<dbReference type="InterPro" id="IPR001757">
    <property type="entry name" value="P_typ_ATPase"/>
</dbReference>
<dbReference type="SUPFAM" id="SSF56784">
    <property type="entry name" value="HAD-like"/>
    <property type="match status" value="1"/>
</dbReference>
<comment type="similarity">
    <text evidence="2 10">Belongs to the cation transport ATPase (P-type) (TC 3.A.3) family. Type IB subfamily.</text>
</comment>
<keyword evidence="7" id="KW-1278">Translocase</keyword>
<feature type="compositionally biased region" description="Basic and acidic residues" evidence="11">
    <location>
        <begin position="1011"/>
        <end position="1049"/>
    </location>
</feature>
<evidence type="ECO:0000256" key="6">
    <source>
        <dbReference type="ARBA" id="ARBA00022840"/>
    </source>
</evidence>
<dbReference type="Gene3D" id="2.70.150.10">
    <property type="entry name" value="Calcium-transporting ATPase, cytoplasmic transduction domain A"/>
    <property type="match status" value="1"/>
</dbReference>
<dbReference type="AlphaFoldDB" id="A0A2R6XF21"/>
<evidence type="ECO:0000256" key="5">
    <source>
        <dbReference type="ARBA" id="ARBA00022741"/>
    </source>
</evidence>
<feature type="compositionally biased region" description="Basic and acidic residues" evidence="11">
    <location>
        <begin position="987"/>
        <end position="1002"/>
    </location>
</feature>
<dbReference type="SUPFAM" id="SSF81653">
    <property type="entry name" value="Calcium ATPase, transduction domain A"/>
    <property type="match status" value="1"/>
</dbReference>
<feature type="transmembrane region" description="Helical" evidence="10">
    <location>
        <begin position="578"/>
        <end position="598"/>
    </location>
</feature>
<keyword evidence="6 10" id="KW-0067">ATP-binding</keyword>
<feature type="transmembrane region" description="Helical" evidence="10">
    <location>
        <begin position="357"/>
        <end position="377"/>
    </location>
</feature>
<dbReference type="SUPFAM" id="SSF55008">
    <property type="entry name" value="HMA, heavy metal-associated domain"/>
    <property type="match status" value="1"/>
</dbReference>
<feature type="region of interest" description="Disordered" evidence="11">
    <location>
        <begin position="1"/>
        <end position="31"/>
    </location>
</feature>
<evidence type="ECO:0000256" key="2">
    <source>
        <dbReference type="ARBA" id="ARBA00006024"/>
    </source>
</evidence>
<dbReference type="PROSITE" id="PS50846">
    <property type="entry name" value="HMA_2"/>
    <property type="match status" value="1"/>
</dbReference>
<dbReference type="OrthoDB" id="432719at2759"/>
<dbReference type="NCBIfam" id="TIGR01525">
    <property type="entry name" value="ATPase-IB_hvy"/>
    <property type="match status" value="1"/>
</dbReference>
<dbReference type="InterPro" id="IPR023299">
    <property type="entry name" value="ATPase_P-typ_cyto_dom_N"/>
</dbReference>
<dbReference type="Pfam" id="PF00403">
    <property type="entry name" value="HMA"/>
    <property type="match status" value="1"/>
</dbReference>
<evidence type="ECO:0000259" key="12">
    <source>
        <dbReference type="PROSITE" id="PS50846"/>
    </source>
</evidence>
<dbReference type="Pfam" id="PF00702">
    <property type="entry name" value="Hydrolase"/>
    <property type="match status" value="1"/>
</dbReference>
<dbReference type="SUPFAM" id="SSF81665">
    <property type="entry name" value="Calcium ATPase, transmembrane domain M"/>
    <property type="match status" value="1"/>
</dbReference>
<keyword evidence="3 10" id="KW-0812">Transmembrane</keyword>
<gene>
    <name evidence="13" type="ORF">MARPO_0019s0084</name>
</gene>
<dbReference type="GO" id="GO:0046872">
    <property type="term" value="F:metal ion binding"/>
    <property type="evidence" value="ECO:0007669"/>
    <property type="project" value="UniProtKB-KW"/>
</dbReference>
<proteinExistence type="inferred from homology"/>
<feature type="region of interest" description="Disordered" evidence="11">
    <location>
        <begin position="1230"/>
        <end position="1251"/>
    </location>
</feature>
<evidence type="ECO:0000256" key="10">
    <source>
        <dbReference type="RuleBase" id="RU362081"/>
    </source>
</evidence>
<dbReference type="InterPro" id="IPR036163">
    <property type="entry name" value="HMA_dom_sf"/>
</dbReference>
<dbReference type="InterPro" id="IPR023298">
    <property type="entry name" value="ATPase_P-typ_TM_dom_sf"/>
</dbReference>
<keyword evidence="8 10" id="KW-1133">Transmembrane helix</keyword>
<organism evidence="13 14">
    <name type="scientific">Marchantia polymorpha</name>
    <name type="common">Common liverwort</name>
    <name type="synonym">Marchantia aquatica</name>
    <dbReference type="NCBI Taxonomy" id="3197"/>
    <lineage>
        <taxon>Eukaryota</taxon>
        <taxon>Viridiplantae</taxon>
        <taxon>Streptophyta</taxon>
        <taxon>Embryophyta</taxon>
        <taxon>Marchantiophyta</taxon>
        <taxon>Marchantiopsida</taxon>
        <taxon>Marchantiidae</taxon>
        <taxon>Marchantiales</taxon>
        <taxon>Marchantiaceae</taxon>
        <taxon>Marchantia</taxon>
    </lineage>
</organism>
<dbReference type="CDD" id="cd02079">
    <property type="entry name" value="P-type_ATPase_HM"/>
    <property type="match status" value="1"/>
</dbReference>
<dbReference type="SFLD" id="SFLDF00027">
    <property type="entry name" value="p-type_atpase"/>
    <property type="match status" value="1"/>
</dbReference>
<comment type="subcellular location">
    <subcellularLocation>
        <location evidence="1">Membrane</location>
        <topology evidence="1">Multi-pass membrane protein</topology>
    </subcellularLocation>
</comment>
<dbReference type="PANTHER" id="PTHR48085:SF5">
    <property type="entry name" value="CADMIUM_ZINC-TRANSPORTING ATPASE HMA4-RELATED"/>
    <property type="match status" value="1"/>
</dbReference>
<evidence type="ECO:0000256" key="7">
    <source>
        <dbReference type="ARBA" id="ARBA00022967"/>
    </source>
</evidence>
<dbReference type="InterPro" id="IPR036412">
    <property type="entry name" value="HAD-like_sf"/>
</dbReference>
<accession>A0A2R6XF21</accession>
<evidence type="ECO:0000256" key="8">
    <source>
        <dbReference type="ARBA" id="ARBA00022989"/>
    </source>
</evidence>
<dbReference type="PROSITE" id="PS00154">
    <property type="entry name" value="ATPASE_E1_E2"/>
    <property type="match status" value="1"/>
</dbReference>
<keyword evidence="4 10" id="KW-0479">Metal-binding</keyword>
<dbReference type="GO" id="GO:0019829">
    <property type="term" value="F:ATPase-coupled monoatomic cation transmembrane transporter activity"/>
    <property type="evidence" value="ECO:0007669"/>
    <property type="project" value="InterPro"/>
</dbReference>
<dbReference type="GO" id="GO:0005524">
    <property type="term" value="F:ATP binding"/>
    <property type="evidence" value="ECO:0007669"/>
    <property type="project" value="UniProtKB-UniRule"/>
</dbReference>
<feature type="transmembrane region" description="Helical" evidence="10">
    <location>
        <begin position="917"/>
        <end position="936"/>
    </location>
</feature>
<dbReference type="OMA" id="AGCALPM"/>
<evidence type="ECO:0000313" key="14">
    <source>
        <dbReference type="Proteomes" id="UP000244005"/>
    </source>
</evidence>